<evidence type="ECO:0000313" key="8">
    <source>
        <dbReference type="Proteomes" id="UP000239649"/>
    </source>
</evidence>
<dbReference type="InterPro" id="IPR008254">
    <property type="entry name" value="Flavodoxin/NO_synth"/>
</dbReference>
<keyword evidence="8" id="KW-1185">Reference proteome</keyword>
<dbReference type="Pfam" id="PF00069">
    <property type="entry name" value="Pkinase"/>
    <property type="match status" value="1"/>
</dbReference>
<dbReference type="GO" id="GO:0003955">
    <property type="term" value="F:NAD(P)H dehydrogenase (quinone) activity"/>
    <property type="evidence" value="ECO:0007669"/>
    <property type="project" value="UniProtKB-EC"/>
</dbReference>
<dbReference type="GO" id="GO:0016020">
    <property type="term" value="C:membrane"/>
    <property type="evidence" value="ECO:0007669"/>
    <property type="project" value="TreeGrafter"/>
</dbReference>
<dbReference type="InterPro" id="IPR011009">
    <property type="entry name" value="Kinase-like_dom_sf"/>
</dbReference>
<gene>
    <name evidence="7" type="ORF">C2E20_1076</name>
</gene>
<sequence length="854" mass="88008">MSQFSEWASLGMTVEAQQLAPAAGFSPLLAQTRGLVPRLPPHGAAAPAATAPAAAAHTLPDGRLHCSTALPLLAKRYRYLSTLGEGVSAQVILAEDTLAAVPGGRLVGIKVMRRQHALAGQREARALRFLHAAAPGGVAPGVVRVLDTFTHGTHFCLVTERLYPWLLDWVADSSQLPAAEALSALRKIAHQLLLTIAHMHNCGLVHADVKPDNILLCSPPGTSSVAIRLVDFGNAFSLTETDHTTVACEVQTLPYRAPEAALGLPHGAGLDLWSVGVVLAEIALKRALLPCAAPRDLLCQMAALLGPLPAAMVQGSALGQQLGAATLCTPPVGTAGAASAAAAAGPAALPPELQQRVAAATATGGALRLAPPQHGAAGCQLYAELAAVDAGLADLVLHLLRYDPSGRITAHQALLHPFFDALCPLRAVFPQLQQLCLQQEAALRAEVDGAAGAAGANDVAIPAAAAAAAAGARPLRRAAAPRGDLAATAVTAAAEAEATAAERAALAAAETKPSPGTYGHVRGLAQKIKEGVDAVEGCEATIFQVPEILPAEVLAKMGAPPKSDDPVITAEQLKDFDGFLFGVPTRFGMMASQMKAFLDSTGGLWQAGSLVGKPAGVFVSVGTQNGGAETTALTFVTQLAHHGMVFVPTGYSFGASLFGVDEVRGCTPYGASTIAGADGSRTPSKLELDAGEHQGRYFAGAVMEGINSVEGVEGTIYRVAETLSPEILEKIKPAPREDPVITAEELPDFDGLAFGFPTRFGMMPAQMKALWDATGGLWVKGALVGKPATAFTSGMIFVPPGYSYGEGMFKFDEIRGGSSWGAATYAGADNSRTPTGMTVYGSLELDIARHQAGV</sequence>
<dbReference type="GO" id="GO:0005524">
    <property type="term" value="F:ATP binding"/>
    <property type="evidence" value="ECO:0007669"/>
    <property type="project" value="InterPro"/>
</dbReference>
<dbReference type="NCBIfam" id="TIGR01755">
    <property type="entry name" value="flav_wrbA"/>
    <property type="match status" value="1"/>
</dbReference>
<dbReference type="InterPro" id="IPR000719">
    <property type="entry name" value="Prot_kinase_dom"/>
</dbReference>
<evidence type="ECO:0000259" key="5">
    <source>
        <dbReference type="PROSITE" id="PS50011"/>
    </source>
</evidence>
<dbReference type="PANTHER" id="PTHR30546">
    <property type="entry name" value="FLAVODOXIN-RELATED PROTEIN WRBA-RELATED"/>
    <property type="match status" value="1"/>
</dbReference>
<dbReference type="PROSITE" id="PS50011">
    <property type="entry name" value="PROTEIN_KINASE_DOM"/>
    <property type="match status" value="1"/>
</dbReference>
<dbReference type="InterPro" id="IPR008271">
    <property type="entry name" value="Ser/Thr_kinase_AS"/>
</dbReference>
<evidence type="ECO:0000313" key="7">
    <source>
        <dbReference type="EMBL" id="PSC75773.1"/>
    </source>
</evidence>
<comment type="catalytic activity">
    <reaction evidence="3">
        <text>a quinone + NADH + H(+) = a quinol + NAD(+)</text>
        <dbReference type="Rhea" id="RHEA:46160"/>
        <dbReference type="ChEBI" id="CHEBI:15378"/>
        <dbReference type="ChEBI" id="CHEBI:24646"/>
        <dbReference type="ChEBI" id="CHEBI:57540"/>
        <dbReference type="ChEBI" id="CHEBI:57945"/>
        <dbReference type="ChEBI" id="CHEBI:132124"/>
        <dbReference type="EC" id="1.6.5.2"/>
    </reaction>
</comment>
<dbReference type="SUPFAM" id="SSF52218">
    <property type="entry name" value="Flavoproteins"/>
    <property type="match status" value="2"/>
</dbReference>
<dbReference type="AlphaFoldDB" id="A0A2P6VNU2"/>
<dbReference type="Gene3D" id="3.30.200.20">
    <property type="entry name" value="Phosphorylase Kinase, domain 1"/>
    <property type="match status" value="1"/>
</dbReference>
<proteinExistence type="inferred from homology"/>
<evidence type="ECO:0000256" key="1">
    <source>
        <dbReference type="ARBA" id="ARBA00006961"/>
    </source>
</evidence>
<dbReference type="OrthoDB" id="504689at2759"/>
<dbReference type="SUPFAM" id="SSF56112">
    <property type="entry name" value="Protein kinase-like (PK-like)"/>
    <property type="match status" value="1"/>
</dbReference>
<feature type="domain" description="Flavodoxin-like" evidence="6">
    <location>
        <begin position="510"/>
        <end position="698"/>
    </location>
</feature>
<name>A0A2P6VNU2_9CHLO</name>
<evidence type="ECO:0000256" key="3">
    <source>
        <dbReference type="ARBA" id="ARBA00047678"/>
    </source>
</evidence>
<comment type="caution">
    <text evidence="7">The sequence shown here is derived from an EMBL/GenBank/DDBJ whole genome shotgun (WGS) entry which is preliminary data.</text>
</comment>
<dbReference type="Gene3D" id="3.40.50.360">
    <property type="match status" value="2"/>
</dbReference>
<dbReference type="NCBIfam" id="NF002999">
    <property type="entry name" value="PRK03767.1"/>
    <property type="match status" value="1"/>
</dbReference>
<accession>A0A2P6VNU2</accession>
<organism evidence="7 8">
    <name type="scientific">Micractinium conductrix</name>
    <dbReference type="NCBI Taxonomy" id="554055"/>
    <lineage>
        <taxon>Eukaryota</taxon>
        <taxon>Viridiplantae</taxon>
        <taxon>Chlorophyta</taxon>
        <taxon>core chlorophytes</taxon>
        <taxon>Trebouxiophyceae</taxon>
        <taxon>Chlorellales</taxon>
        <taxon>Chlorellaceae</taxon>
        <taxon>Chlorella clade</taxon>
        <taxon>Micractinium</taxon>
    </lineage>
</organism>
<dbReference type="Gene3D" id="1.10.510.10">
    <property type="entry name" value="Transferase(Phosphotransferase) domain 1"/>
    <property type="match status" value="1"/>
</dbReference>
<dbReference type="InterPro" id="IPR029039">
    <property type="entry name" value="Flavoprotein-like_sf"/>
</dbReference>
<dbReference type="GO" id="GO:0004672">
    <property type="term" value="F:protein kinase activity"/>
    <property type="evidence" value="ECO:0007669"/>
    <property type="project" value="InterPro"/>
</dbReference>
<dbReference type="PANTHER" id="PTHR30546:SF23">
    <property type="entry name" value="FLAVOPROTEIN-LIKE PROTEIN YCP4-RELATED"/>
    <property type="match status" value="1"/>
</dbReference>
<feature type="domain" description="Protein kinase" evidence="5">
    <location>
        <begin position="77"/>
        <end position="419"/>
    </location>
</feature>
<dbReference type="FunFam" id="3.40.50.360:FF:000001">
    <property type="entry name" value="NAD(P)H dehydrogenase (Quinone) FQR1-like"/>
    <property type="match status" value="1"/>
</dbReference>
<dbReference type="InterPro" id="IPR005025">
    <property type="entry name" value="FMN_Rdtase-like_dom"/>
</dbReference>
<dbReference type="PROSITE" id="PS50902">
    <property type="entry name" value="FLAVODOXIN_LIKE"/>
    <property type="match status" value="1"/>
</dbReference>
<evidence type="ECO:0000256" key="4">
    <source>
        <dbReference type="ARBA" id="ARBA00048983"/>
    </source>
</evidence>
<dbReference type="Pfam" id="PF03358">
    <property type="entry name" value="FMN_red"/>
    <property type="match status" value="2"/>
</dbReference>
<protein>
    <recommendedName>
        <fullName evidence="2">NAD(P)H dehydrogenase (quinone)</fullName>
        <ecNumber evidence="2">1.6.5.2</ecNumber>
    </recommendedName>
</protein>
<dbReference type="GO" id="GO:0010181">
    <property type="term" value="F:FMN binding"/>
    <property type="evidence" value="ECO:0007669"/>
    <property type="project" value="InterPro"/>
</dbReference>
<dbReference type="InterPro" id="IPR010089">
    <property type="entry name" value="Flavoprotein_WrbA-like"/>
</dbReference>
<dbReference type="SMART" id="SM00220">
    <property type="entry name" value="S_TKc"/>
    <property type="match status" value="1"/>
</dbReference>
<comment type="catalytic activity">
    <reaction evidence="4">
        <text>a quinone + NADPH + H(+) = a quinol + NADP(+)</text>
        <dbReference type="Rhea" id="RHEA:46164"/>
        <dbReference type="ChEBI" id="CHEBI:15378"/>
        <dbReference type="ChEBI" id="CHEBI:24646"/>
        <dbReference type="ChEBI" id="CHEBI:57783"/>
        <dbReference type="ChEBI" id="CHEBI:58349"/>
        <dbReference type="ChEBI" id="CHEBI:132124"/>
        <dbReference type="EC" id="1.6.5.2"/>
    </reaction>
</comment>
<dbReference type="Proteomes" id="UP000239649">
    <property type="component" value="Unassembled WGS sequence"/>
</dbReference>
<comment type="similarity">
    <text evidence="1">Belongs to the WrbA family.</text>
</comment>
<evidence type="ECO:0000256" key="2">
    <source>
        <dbReference type="ARBA" id="ARBA00012648"/>
    </source>
</evidence>
<dbReference type="STRING" id="554055.A0A2P6VNU2"/>
<dbReference type="EMBL" id="LHPF02000002">
    <property type="protein sequence ID" value="PSC75773.1"/>
    <property type="molecule type" value="Genomic_DNA"/>
</dbReference>
<reference evidence="7 8" key="1">
    <citation type="journal article" date="2018" name="Plant J.">
        <title>Genome sequences of Chlorella sorokiniana UTEX 1602 and Micractinium conductrix SAG 241.80: implications to maltose excretion by a green alga.</title>
        <authorList>
            <person name="Arriola M.B."/>
            <person name="Velmurugan N."/>
            <person name="Zhang Y."/>
            <person name="Plunkett M.H."/>
            <person name="Hondzo H."/>
            <person name="Barney B.M."/>
        </authorList>
    </citation>
    <scope>NUCLEOTIDE SEQUENCE [LARGE SCALE GENOMIC DNA]</scope>
    <source>
        <strain evidence="7 8">SAG 241.80</strain>
    </source>
</reference>
<dbReference type="EC" id="1.6.5.2" evidence="2"/>
<evidence type="ECO:0000259" key="6">
    <source>
        <dbReference type="PROSITE" id="PS50902"/>
    </source>
</evidence>
<dbReference type="PROSITE" id="PS00108">
    <property type="entry name" value="PROTEIN_KINASE_ST"/>
    <property type="match status" value="1"/>
</dbReference>